<dbReference type="Proteomes" id="UP000315385">
    <property type="component" value="Unassembled WGS sequence"/>
</dbReference>
<dbReference type="InterPro" id="IPR058385">
    <property type="entry name" value="DUF8072"/>
</dbReference>
<evidence type="ECO:0000313" key="3">
    <source>
        <dbReference type="Proteomes" id="UP000315385"/>
    </source>
</evidence>
<evidence type="ECO:0000313" key="2">
    <source>
        <dbReference type="EMBL" id="TQQ80367.1"/>
    </source>
</evidence>
<feature type="domain" description="DUF8072" evidence="1">
    <location>
        <begin position="1"/>
        <end position="93"/>
    </location>
</feature>
<protein>
    <submittedName>
        <fullName evidence="2">Transcriptional regulator</fullName>
    </submittedName>
</protein>
<dbReference type="RefSeq" id="WP_142443487.1">
    <property type="nucleotide sequence ID" value="NZ_SESI01000002.1"/>
</dbReference>
<keyword evidence="3" id="KW-1185">Reference proteome</keyword>
<dbReference type="OrthoDB" id="339988at2157"/>
<accession>A0A544QN68</accession>
<reference evidence="2 3" key="1">
    <citation type="submission" date="2019-02" db="EMBL/GenBank/DDBJ databases">
        <title>Halonotius sp. a new haloqrchaeon isolated from saline water.</title>
        <authorList>
            <person name="Duran-Viseras A."/>
            <person name="Sanchez-Porro C."/>
            <person name="Ventosa A."/>
        </authorList>
    </citation>
    <scope>NUCLEOTIDE SEQUENCE [LARGE SCALE GENOMIC DNA]</scope>
    <source>
        <strain evidence="2 3">F9-27</strain>
    </source>
</reference>
<dbReference type="Pfam" id="PF26269">
    <property type="entry name" value="DUF8072"/>
    <property type="match status" value="1"/>
</dbReference>
<organism evidence="2 3">
    <name type="scientific">Halonotius roseus</name>
    <dbReference type="NCBI Taxonomy" id="2511997"/>
    <lineage>
        <taxon>Archaea</taxon>
        <taxon>Methanobacteriati</taxon>
        <taxon>Methanobacteriota</taxon>
        <taxon>Stenosarchaea group</taxon>
        <taxon>Halobacteria</taxon>
        <taxon>Halobacteriales</taxon>
        <taxon>Haloferacaceae</taxon>
        <taxon>Halonotius</taxon>
    </lineage>
</organism>
<name>A0A544QN68_9EURY</name>
<dbReference type="AlphaFoldDB" id="A0A544QN68"/>
<comment type="caution">
    <text evidence="2">The sequence shown here is derived from an EMBL/GenBank/DDBJ whole genome shotgun (WGS) entry which is preliminary data.</text>
</comment>
<evidence type="ECO:0000259" key="1">
    <source>
        <dbReference type="Pfam" id="PF26269"/>
    </source>
</evidence>
<sequence length="106" mass="11670">MADLNPIAKRIHNVTPDPVRLTLDDGTEAIFEFEWTEFFQQEFQAEGSRSDDDASYRLVSSEDNEDVLVGRQRDGNEGWEMIGAITAAEAAEAADSDADAANTDES</sequence>
<dbReference type="EMBL" id="SESI01000002">
    <property type="protein sequence ID" value="TQQ80367.1"/>
    <property type="molecule type" value="Genomic_DNA"/>
</dbReference>
<gene>
    <name evidence="2" type="ORF">EWF95_07705</name>
</gene>
<proteinExistence type="predicted"/>